<dbReference type="PANTHER" id="PTHR11207:SF0">
    <property type="entry name" value="RIBONUCLEASE 3"/>
    <property type="match status" value="1"/>
</dbReference>
<keyword evidence="5 9" id="KW-0540">Nuclease</keyword>
<feature type="domain" description="DRBM" evidence="10">
    <location>
        <begin position="167"/>
        <end position="236"/>
    </location>
</feature>
<comment type="cofactor">
    <cofactor evidence="9">
        <name>Mg(2+)</name>
        <dbReference type="ChEBI" id="CHEBI:18420"/>
    </cofactor>
</comment>
<dbReference type="PROSITE" id="PS00517">
    <property type="entry name" value="RNASE_3_1"/>
    <property type="match status" value="1"/>
</dbReference>
<keyword evidence="7 9" id="KW-0378">Hydrolase</keyword>
<comment type="subcellular location">
    <subcellularLocation>
        <location evidence="9">Cytoplasm</location>
    </subcellularLocation>
</comment>
<evidence type="ECO:0000256" key="6">
    <source>
        <dbReference type="ARBA" id="ARBA00022759"/>
    </source>
</evidence>
<keyword evidence="8 9" id="KW-0694">RNA-binding</keyword>
<comment type="subunit">
    <text evidence="9">Homodimer.</text>
</comment>
<dbReference type="PANTHER" id="PTHR11207">
    <property type="entry name" value="RIBONUCLEASE III"/>
    <property type="match status" value="1"/>
</dbReference>
<dbReference type="RefSeq" id="WP_145030226.1">
    <property type="nucleotide sequence ID" value="NZ_CP036271.1"/>
</dbReference>
<dbReference type="CDD" id="cd10845">
    <property type="entry name" value="DSRM_RNAse_III_family"/>
    <property type="match status" value="1"/>
</dbReference>
<dbReference type="GO" id="GO:0019843">
    <property type="term" value="F:rRNA binding"/>
    <property type="evidence" value="ECO:0007669"/>
    <property type="project" value="UniProtKB-KW"/>
</dbReference>
<dbReference type="GO" id="GO:0005737">
    <property type="term" value="C:cytoplasm"/>
    <property type="evidence" value="ECO:0007669"/>
    <property type="project" value="UniProtKB-SubCell"/>
</dbReference>
<feature type="active site" evidence="9">
    <location>
        <position position="129"/>
    </location>
</feature>
<dbReference type="InterPro" id="IPR011907">
    <property type="entry name" value="RNase_III"/>
</dbReference>
<dbReference type="GO" id="GO:0006397">
    <property type="term" value="P:mRNA processing"/>
    <property type="evidence" value="ECO:0007669"/>
    <property type="project" value="UniProtKB-UniRule"/>
</dbReference>
<accession>A0A517SE18</accession>
<dbReference type="HAMAP" id="MF_00104">
    <property type="entry name" value="RNase_III"/>
    <property type="match status" value="1"/>
</dbReference>
<dbReference type="Pfam" id="PF14622">
    <property type="entry name" value="Ribonucleas_3_3"/>
    <property type="match status" value="1"/>
</dbReference>
<name>A0A517SE18_9PLAN</name>
<comment type="catalytic activity">
    <reaction evidence="1 9">
        <text>Endonucleolytic cleavage to 5'-phosphomonoester.</text>
        <dbReference type="EC" id="3.1.26.3"/>
    </reaction>
</comment>
<keyword evidence="9" id="KW-0460">Magnesium</keyword>
<comment type="similarity">
    <text evidence="2">Belongs to the ribonuclease III family.</text>
</comment>
<dbReference type="SUPFAM" id="SSF54768">
    <property type="entry name" value="dsRNA-binding domain-like"/>
    <property type="match status" value="1"/>
</dbReference>
<evidence type="ECO:0000259" key="11">
    <source>
        <dbReference type="PROSITE" id="PS50142"/>
    </source>
</evidence>
<evidence type="ECO:0000313" key="12">
    <source>
        <dbReference type="EMBL" id="QDT54364.1"/>
    </source>
</evidence>
<dbReference type="PROSITE" id="PS50142">
    <property type="entry name" value="RNASE_3_2"/>
    <property type="match status" value="1"/>
</dbReference>
<evidence type="ECO:0000256" key="8">
    <source>
        <dbReference type="ARBA" id="ARBA00022884"/>
    </source>
</evidence>
<comment type="caution">
    <text evidence="9">Lacks conserved residue(s) required for the propagation of feature annotation.</text>
</comment>
<gene>
    <name evidence="9 12" type="primary">rnc</name>
    <name evidence="12" type="ORF">Pan44_23970</name>
</gene>
<dbReference type="GO" id="GO:0010468">
    <property type="term" value="P:regulation of gene expression"/>
    <property type="evidence" value="ECO:0007669"/>
    <property type="project" value="TreeGrafter"/>
</dbReference>
<evidence type="ECO:0000256" key="2">
    <source>
        <dbReference type="ARBA" id="ARBA00010183"/>
    </source>
</evidence>
<dbReference type="InterPro" id="IPR036389">
    <property type="entry name" value="RNase_III_sf"/>
</dbReference>
<dbReference type="Pfam" id="PF00035">
    <property type="entry name" value="dsrm"/>
    <property type="match status" value="1"/>
</dbReference>
<feature type="binding site" evidence="9">
    <location>
        <position position="54"/>
    </location>
    <ligand>
        <name>Mg(2+)</name>
        <dbReference type="ChEBI" id="CHEBI:18420"/>
    </ligand>
</feature>
<evidence type="ECO:0000256" key="3">
    <source>
        <dbReference type="ARBA" id="ARBA00022552"/>
    </source>
</evidence>
<evidence type="ECO:0000256" key="9">
    <source>
        <dbReference type="HAMAP-Rule" id="MF_00104"/>
    </source>
</evidence>
<keyword evidence="9" id="KW-0963">Cytoplasm</keyword>
<keyword evidence="9" id="KW-0699">rRNA-binding</keyword>
<feature type="domain" description="RNase III" evidence="11">
    <location>
        <begin position="16"/>
        <end position="140"/>
    </location>
</feature>
<dbReference type="Gene3D" id="1.10.1520.10">
    <property type="entry name" value="Ribonuclease III domain"/>
    <property type="match status" value="1"/>
</dbReference>
<dbReference type="NCBIfam" id="TIGR02191">
    <property type="entry name" value="RNaseIII"/>
    <property type="match status" value="1"/>
</dbReference>
<dbReference type="EC" id="3.1.26.3" evidence="9"/>
<keyword evidence="6 9" id="KW-0255">Endonuclease</keyword>
<dbReference type="CDD" id="cd00593">
    <property type="entry name" value="RIBOc"/>
    <property type="match status" value="1"/>
</dbReference>
<organism evidence="12 13">
    <name type="scientific">Caulifigura coniformis</name>
    <dbReference type="NCBI Taxonomy" id="2527983"/>
    <lineage>
        <taxon>Bacteria</taxon>
        <taxon>Pseudomonadati</taxon>
        <taxon>Planctomycetota</taxon>
        <taxon>Planctomycetia</taxon>
        <taxon>Planctomycetales</taxon>
        <taxon>Planctomycetaceae</taxon>
        <taxon>Caulifigura</taxon>
    </lineage>
</organism>
<dbReference type="Gene3D" id="3.30.160.20">
    <property type="match status" value="1"/>
</dbReference>
<dbReference type="GO" id="GO:0003725">
    <property type="term" value="F:double-stranded RNA binding"/>
    <property type="evidence" value="ECO:0007669"/>
    <property type="project" value="TreeGrafter"/>
</dbReference>
<evidence type="ECO:0000256" key="5">
    <source>
        <dbReference type="ARBA" id="ARBA00022722"/>
    </source>
</evidence>
<keyword evidence="3 9" id="KW-0698">rRNA processing</keyword>
<keyword evidence="9" id="KW-0819">tRNA processing</keyword>
<dbReference type="FunCoup" id="A0A517SE18">
    <property type="interactions" value="442"/>
</dbReference>
<reference evidence="12 13" key="1">
    <citation type="submission" date="2019-02" db="EMBL/GenBank/DDBJ databases">
        <title>Deep-cultivation of Planctomycetes and their phenomic and genomic characterization uncovers novel biology.</title>
        <authorList>
            <person name="Wiegand S."/>
            <person name="Jogler M."/>
            <person name="Boedeker C."/>
            <person name="Pinto D."/>
            <person name="Vollmers J."/>
            <person name="Rivas-Marin E."/>
            <person name="Kohn T."/>
            <person name="Peeters S.H."/>
            <person name="Heuer A."/>
            <person name="Rast P."/>
            <person name="Oberbeckmann S."/>
            <person name="Bunk B."/>
            <person name="Jeske O."/>
            <person name="Meyerdierks A."/>
            <person name="Storesund J.E."/>
            <person name="Kallscheuer N."/>
            <person name="Luecker S."/>
            <person name="Lage O.M."/>
            <person name="Pohl T."/>
            <person name="Merkel B.J."/>
            <person name="Hornburger P."/>
            <person name="Mueller R.-W."/>
            <person name="Bruemmer F."/>
            <person name="Labrenz M."/>
            <person name="Spormann A.M."/>
            <person name="Op den Camp H."/>
            <person name="Overmann J."/>
            <person name="Amann R."/>
            <person name="Jetten M.S.M."/>
            <person name="Mascher T."/>
            <person name="Medema M.H."/>
            <person name="Devos D.P."/>
            <person name="Kaster A.-K."/>
            <person name="Ovreas L."/>
            <person name="Rohde M."/>
            <person name="Galperin M.Y."/>
            <person name="Jogler C."/>
        </authorList>
    </citation>
    <scope>NUCLEOTIDE SEQUENCE [LARGE SCALE GENOMIC DNA]</scope>
    <source>
        <strain evidence="12 13">Pan44</strain>
    </source>
</reference>
<protein>
    <recommendedName>
        <fullName evidence="9">Ribonuclease 3</fullName>
        <ecNumber evidence="9">3.1.26.3</ecNumber>
    </recommendedName>
    <alternativeName>
        <fullName evidence="9">Ribonuclease III</fullName>
        <shortName evidence="9">RNase III</shortName>
    </alternativeName>
</protein>
<evidence type="ECO:0000313" key="13">
    <source>
        <dbReference type="Proteomes" id="UP000315700"/>
    </source>
</evidence>
<dbReference type="InterPro" id="IPR000999">
    <property type="entry name" value="RNase_III_dom"/>
</dbReference>
<dbReference type="SMART" id="SM00535">
    <property type="entry name" value="RIBOc"/>
    <property type="match status" value="1"/>
</dbReference>
<dbReference type="OrthoDB" id="9805026at2"/>
<proteinExistence type="inferred from homology"/>
<evidence type="ECO:0000256" key="7">
    <source>
        <dbReference type="ARBA" id="ARBA00022801"/>
    </source>
</evidence>
<dbReference type="GO" id="GO:0004525">
    <property type="term" value="F:ribonuclease III activity"/>
    <property type="evidence" value="ECO:0007669"/>
    <property type="project" value="UniProtKB-UniRule"/>
</dbReference>
<keyword evidence="4 9" id="KW-0507">mRNA processing</keyword>
<keyword evidence="13" id="KW-1185">Reference proteome</keyword>
<dbReference type="InParanoid" id="A0A517SE18"/>
<keyword evidence="9" id="KW-0479">Metal-binding</keyword>
<dbReference type="AlphaFoldDB" id="A0A517SE18"/>
<feature type="binding site" evidence="9">
    <location>
        <position position="129"/>
    </location>
    <ligand>
        <name>Mg(2+)</name>
        <dbReference type="ChEBI" id="CHEBI:18420"/>
    </ligand>
</feature>
<evidence type="ECO:0000256" key="1">
    <source>
        <dbReference type="ARBA" id="ARBA00000109"/>
    </source>
</evidence>
<comment type="function">
    <text evidence="9">Digests double-stranded RNA. Involved in the processing of primary rRNA transcript to yield the immediate precursors to the large and small rRNAs (23S and 16S). Processes some mRNAs, and tRNAs when they are encoded in the rRNA operon. Processes pre-crRNA and tracrRNA of type II CRISPR loci if present in the organism.</text>
</comment>
<dbReference type="PROSITE" id="PS50137">
    <property type="entry name" value="DS_RBD"/>
    <property type="match status" value="1"/>
</dbReference>
<dbReference type="GO" id="GO:0008033">
    <property type="term" value="P:tRNA processing"/>
    <property type="evidence" value="ECO:0007669"/>
    <property type="project" value="UniProtKB-KW"/>
</dbReference>
<dbReference type="GO" id="GO:0006364">
    <property type="term" value="P:rRNA processing"/>
    <property type="evidence" value="ECO:0007669"/>
    <property type="project" value="UniProtKB-UniRule"/>
</dbReference>
<dbReference type="FunFam" id="1.10.1520.10:FF:000001">
    <property type="entry name" value="Ribonuclease 3"/>
    <property type="match status" value="1"/>
</dbReference>
<sequence length="244" mass="26509">MSERAPAPPALPDETLDACEGVIGYRFRDRELLRRCLTHASASRTRLESNERLEFLGDAVLGVAVCEALYSRFPESPEGDLTRIKSEVVSRAVCAQISVRLGLDTFLWLGKGISAHGRIPGSVSAAVFESLVGGVYLDGGFDAARDLVLRNVQDEIESAAGSPTGVNFKSMLQQQAQREYGETPMYSVLDEKGPDHLKCFKVSAMVGARMFAPAWGPSKKEAEQRAAQNALAQIEGLEIPHQSE</sequence>
<dbReference type="KEGG" id="ccos:Pan44_23970"/>
<dbReference type="InterPro" id="IPR014720">
    <property type="entry name" value="dsRBD_dom"/>
</dbReference>
<feature type="active site" evidence="9">
    <location>
        <position position="58"/>
    </location>
</feature>
<dbReference type="Proteomes" id="UP000315700">
    <property type="component" value="Chromosome"/>
</dbReference>
<dbReference type="EMBL" id="CP036271">
    <property type="protein sequence ID" value="QDT54364.1"/>
    <property type="molecule type" value="Genomic_DNA"/>
</dbReference>
<evidence type="ECO:0000259" key="10">
    <source>
        <dbReference type="PROSITE" id="PS50137"/>
    </source>
</evidence>
<dbReference type="GO" id="GO:0046872">
    <property type="term" value="F:metal ion binding"/>
    <property type="evidence" value="ECO:0007669"/>
    <property type="project" value="UniProtKB-KW"/>
</dbReference>
<evidence type="ECO:0000256" key="4">
    <source>
        <dbReference type="ARBA" id="ARBA00022664"/>
    </source>
</evidence>
<dbReference type="SUPFAM" id="SSF69065">
    <property type="entry name" value="RNase III domain-like"/>
    <property type="match status" value="1"/>
</dbReference>
<dbReference type="SMART" id="SM00358">
    <property type="entry name" value="DSRM"/>
    <property type="match status" value="1"/>
</dbReference>